<protein>
    <submittedName>
        <fullName evidence="2">Uncharacterized protein</fullName>
    </submittedName>
</protein>
<accession>A0A061RU22</accession>
<organism evidence="2">
    <name type="scientific">Tetraselmis sp. GSL018</name>
    <dbReference type="NCBI Taxonomy" id="582737"/>
    <lineage>
        <taxon>Eukaryota</taxon>
        <taxon>Viridiplantae</taxon>
        <taxon>Chlorophyta</taxon>
        <taxon>core chlorophytes</taxon>
        <taxon>Chlorodendrophyceae</taxon>
        <taxon>Chlorodendrales</taxon>
        <taxon>Chlorodendraceae</taxon>
        <taxon>Tetraselmis</taxon>
    </lineage>
</organism>
<dbReference type="AlphaFoldDB" id="A0A061RU22"/>
<feature type="non-terminal residue" evidence="2">
    <location>
        <position position="137"/>
    </location>
</feature>
<name>A0A061RU22_9CHLO</name>
<dbReference type="EMBL" id="GBEZ01010169">
    <property type="protein sequence ID" value="JAC75478.1"/>
    <property type="molecule type" value="Transcribed_RNA"/>
</dbReference>
<sequence length="137" mass="14927">QRPTSSMPPRHRERGTTEQRGTALSRITGRGISGGRGKGASGDVRKDRMGLLTKEVWPARMEDQPTSLRSEFYFHATLQLPKPFKRPKRGTAGVRGVAEGAGARSKLGGRDLPKRIAACGADQGLARQEGWFWQSAA</sequence>
<gene>
    <name evidence="2" type="ORF">TSPGSL018_22967</name>
</gene>
<feature type="non-terminal residue" evidence="2">
    <location>
        <position position="1"/>
    </location>
</feature>
<evidence type="ECO:0000313" key="2">
    <source>
        <dbReference type="EMBL" id="JAC75478.1"/>
    </source>
</evidence>
<feature type="compositionally biased region" description="Gly residues" evidence="1">
    <location>
        <begin position="31"/>
        <end position="40"/>
    </location>
</feature>
<proteinExistence type="predicted"/>
<feature type="region of interest" description="Disordered" evidence="1">
    <location>
        <begin position="1"/>
        <end position="47"/>
    </location>
</feature>
<evidence type="ECO:0000256" key="1">
    <source>
        <dbReference type="SAM" id="MobiDB-lite"/>
    </source>
</evidence>
<reference evidence="2" key="1">
    <citation type="submission" date="2014-05" db="EMBL/GenBank/DDBJ databases">
        <title>The transcriptome of the halophilic microalga Tetraselmis sp. GSL018 isolated from the Great Salt Lake, Utah.</title>
        <authorList>
            <person name="Jinkerson R.E."/>
            <person name="D'Adamo S."/>
            <person name="Posewitz M.C."/>
        </authorList>
    </citation>
    <scope>NUCLEOTIDE SEQUENCE</scope>
    <source>
        <strain evidence="2">GSL018</strain>
    </source>
</reference>